<accession>A0A1V9YFD6</accession>
<comment type="caution">
    <text evidence="2">The sequence shown here is derived from an EMBL/GenBank/DDBJ whole genome shotgun (WGS) entry which is preliminary data.</text>
</comment>
<protein>
    <recommendedName>
        <fullName evidence="4">DDE-1 domain-containing protein</fullName>
    </recommendedName>
</protein>
<organism evidence="2 3">
    <name type="scientific">Achlya hypogyna</name>
    <name type="common">Oomycete</name>
    <name type="synonym">Protoachlya hypogyna</name>
    <dbReference type="NCBI Taxonomy" id="1202772"/>
    <lineage>
        <taxon>Eukaryota</taxon>
        <taxon>Sar</taxon>
        <taxon>Stramenopiles</taxon>
        <taxon>Oomycota</taxon>
        <taxon>Saprolegniomycetes</taxon>
        <taxon>Saprolegniales</taxon>
        <taxon>Achlyaceae</taxon>
        <taxon>Achlya</taxon>
    </lineage>
</organism>
<evidence type="ECO:0000256" key="1">
    <source>
        <dbReference type="SAM" id="MobiDB-lite"/>
    </source>
</evidence>
<dbReference type="AlphaFoldDB" id="A0A1V9YFD6"/>
<feature type="compositionally biased region" description="Acidic residues" evidence="1">
    <location>
        <begin position="1"/>
        <end position="11"/>
    </location>
</feature>
<reference evidence="2 3" key="1">
    <citation type="journal article" date="2014" name="Genome Biol. Evol.">
        <title>The secreted proteins of Achlya hypogyna and Thraustotheca clavata identify the ancestral oomycete secretome and reveal gene acquisitions by horizontal gene transfer.</title>
        <authorList>
            <person name="Misner I."/>
            <person name="Blouin N."/>
            <person name="Leonard G."/>
            <person name="Richards T.A."/>
            <person name="Lane C.E."/>
        </authorList>
    </citation>
    <scope>NUCLEOTIDE SEQUENCE [LARGE SCALE GENOMIC DNA]</scope>
    <source>
        <strain evidence="2 3">ATCC 48635</strain>
    </source>
</reference>
<dbReference type="Proteomes" id="UP000243579">
    <property type="component" value="Unassembled WGS sequence"/>
</dbReference>
<dbReference type="EMBL" id="JNBR01001864">
    <property type="protein sequence ID" value="OQR84416.1"/>
    <property type="molecule type" value="Genomic_DNA"/>
</dbReference>
<proteinExistence type="predicted"/>
<gene>
    <name evidence="2" type="ORF">ACHHYP_20671</name>
</gene>
<name>A0A1V9YFD6_ACHHY</name>
<evidence type="ECO:0000313" key="3">
    <source>
        <dbReference type="Proteomes" id="UP000243579"/>
    </source>
</evidence>
<evidence type="ECO:0000313" key="2">
    <source>
        <dbReference type="EMBL" id="OQR84416.1"/>
    </source>
</evidence>
<feature type="compositionally biased region" description="Basic and acidic residues" evidence="1">
    <location>
        <begin position="19"/>
        <end position="29"/>
    </location>
</feature>
<keyword evidence="3" id="KW-1185">Reference proteome</keyword>
<sequence>MAVGLADEDPEATANQDALAHDNNPDIKPNRRQLTIGQKRAHLRAFDASDMSEAEYCRRTKLARATLWRLKHPSMRQRLAAMIGKVSQQRKRMSGAGRKEIFPFSNDLLTCMKDLHRARRCLAVAIMVDQWLEEYERTYKEKTLANVMRLCARFAKRHGFVRKAITTAKMMEEEMASKKAGLVRFFWAKARIKDGSVLLVGNFSAHTTDHSFAVVKNEVKSDLYPLPLNTTSAC</sequence>
<evidence type="ECO:0008006" key="4">
    <source>
        <dbReference type="Google" id="ProtNLM"/>
    </source>
</evidence>
<feature type="region of interest" description="Disordered" evidence="1">
    <location>
        <begin position="1"/>
        <end position="30"/>
    </location>
</feature>